<comment type="catalytic activity">
    <reaction evidence="11">
        <text>a 5,6-dihydrouridine in tRNA + NAD(+) = a uridine in tRNA + NADH + H(+)</text>
        <dbReference type="Rhea" id="RHEA:54452"/>
        <dbReference type="Rhea" id="RHEA-COMP:13339"/>
        <dbReference type="Rhea" id="RHEA-COMP:13887"/>
        <dbReference type="ChEBI" id="CHEBI:15378"/>
        <dbReference type="ChEBI" id="CHEBI:57540"/>
        <dbReference type="ChEBI" id="CHEBI:57945"/>
        <dbReference type="ChEBI" id="CHEBI:65315"/>
        <dbReference type="ChEBI" id="CHEBI:74443"/>
    </reaction>
</comment>
<dbReference type="Pfam" id="PF01207">
    <property type="entry name" value="Dus"/>
    <property type="match status" value="1"/>
</dbReference>
<comment type="similarity">
    <text evidence="12">Belongs to the dus family.</text>
</comment>
<evidence type="ECO:0000256" key="8">
    <source>
        <dbReference type="ARBA" id="ARBA00022884"/>
    </source>
</evidence>
<evidence type="ECO:0000313" key="16">
    <source>
        <dbReference type="EMBL" id="AJE46958.1"/>
    </source>
</evidence>
<dbReference type="KEGG" id="cid:P73_2243"/>
<keyword evidence="17" id="KW-1185">Reference proteome</keyword>
<dbReference type="InterPro" id="IPR001269">
    <property type="entry name" value="DUS_fam"/>
</dbReference>
<evidence type="ECO:0000256" key="13">
    <source>
        <dbReference type="PIRSR" id="PIRSR006621-1"/>
    </source>
</evidence>
<proteinExistence type="inferred from homology"/>
<dbReference type="InterPro" id="IPR024036">
    <property type="entry name" value="tRNA-dHydroUridine_Synthase_C"/>
</dbReference>
<evidence type="ECO:0000256" key="4">
    <source>
        <dbReference type="ARBA" id="ARBA00022630"/>
    </source>
</evidence>
<dbReference type="EC" id="1.3.1.-" evidence="12"/>
<feature type="binding site" evidence="14">
    <location>
        <position position="68"/>
    </location>
    <ligand>
        <name>FMN</name>
        <dbReference type="ChEBI" id="CHEBI:58210"/>
    </ligand>
</feature>
<feature type="binding site" evidence="14">
    <location>
        <position position="137"/>
    </location>
    <ligand>
        <name>FMN</name>
        <dbReference type="ChEBI" id="CHEBI:58210"/>
    </ligand>
</feature>
<evidence type="ECO:0000256" key="9">
    <source>
        <dbReference type="ARBA" id="ARBA00023002"/>
    </source>
</evidence>
<dbReference type="InterPro" id="IPR013785">
    <property type="entry name" value="Aldolase_TIM"/>
</dbReference>
<feature type="active site" description="Proton donor" evidence="13">
    <location>
        <position position="98"/>
    </location>
</feature>
<dbReference type="InterPro" id="IPR018517">
    <property type="entry name" value="tRNA_hU_synthase_CS"/>
</dbReference>
<dbReference type="GO" id="GO:0000049">
    <property type="term" value="F:tRNA binding"/>
    <property type="evidence" value="ECO:0007669"/>
    <property type="project" value="UniProtKB-KW"/>
</dbReference>
<evidence type="ECO:0000259" key="15">
    <source>
        <dbReference type="Pfam" id="PF01207"/>
    </source>
</evidence>
<reference evidence="16 17" key="1">
    <citation type="journal article" date="2014" name="Int. J. Syst. Evol. Microbiol.">
        <title>Celeribacter indicus sp. nov., a polycyclic aromatic hydrocarbon-degrading bacterium from deep-sea sediment and reclassification of Huaishuia halophila as Celeribacter halophilus comb. nov.</title>
        <authorList>
            <person name="Lai Q."/>
            <person name="Cao J."/>
            <person name="Yuan J."/>
            <person name="Li F."/>
            <person name="Shao Z."/>
        </authorList>
    </citation>
    <scope>NUCLEOTIDE SEQUENCE [LARGE SCALE GENOMIC DNA]</scope>
    <source>
        <strain evidence="16">P73</strain>
    </source>
</reference>
<dbReference type="STRING" id="1208324.P73_2243"/>
<dbReference type="NCBIfam" id="TIGR00737">
    <property type="entry name" value="nifR3_yhdG"/>
    <property type="match status" value="1"/>
</dbReference>
<dbReference type="EMBL" id="CP004393">
    <property type="protein sequence ID" value="AJE46958.1"/>
    <property type="molecule type" value="Genomic_DNA"/>
</dbReference>
<keyword evidence="5 12" id="KW-0288">FMN</keyword>
<evidence type="ECO:0000256" key="14">
    <source>
        <dbReference type="PIRSR" id="PIRSR006621-2"/>
    </source>
</evidence>
<sequence length="322" mass="33711">MAHLTLDPPVFLAPMAGITDLPFRNLVTSFGAGLVVSEMVASHDMLNARPGAREKAELGFGVERTAVQLAGREAEPMARAAKMAEANGAQIIDINMGCPAKKVVSGYSGSALMRDPDHALTLIEAVVGAVSVPVTLKTRLGWDDRLLNAPEIARRAEAAGVRMITIHGRTRCQFYKGRADWAAIRAVKAAVSVPVVANGDITSPEAAREALALSGADGVMIGRGAQGRPWLLAQVAANLAGRPVPAAPEGAALAELVAGHYEAALAFYGAALGVRVMRKHLGWYMDRAGTPAALRRRVLTERDPRAVAGLLPEALALEGVAA</sequence>
<dbReference type="CDD" id="cd02801">
    <property type="entry name" value="DUS_like_FMN"/>
    <property type="match status" value="1"/>
</dbReference>
<comment type="function">
    <text evidence="2 12">Catalyzes the synthesis of 5,6-dihydrouridine (D), a modified base found in the D-loop of most tRNAs, via the reduction of the C5-C6 double bond in target uridines.</text>
</comment>
<dbReference type="GO" id="GO:0017150">
    <property type="term" value="F:tRNA dihydrouridine synthase activity"/>
    <property type="evidence" value="ECO:0007669"/>
    <property type="project" value="InterPro"/>
</dbReference>
<dbReference type="PROSITE" id="PS01136">
    <property type="entry name" value="UPF0034"/>
    <property type="match status" value="1"/>
</dbReference>
<dbReference type="GO" id="GO:0050660">
    <property type="term" value="F:flavin adenine dinucleotide binding"/>
    <property type="evidence" value="ECO:0007669"/>
    <property type="project" value="InterPro"/>
</dbReference>
<evidence type="ECO:0000313" key="17">
    <source>
        <dbReference type="Proteomes" id="UP000031521"/>
    </source>
</evidence>
<evidence type="ECO:0000256" key="7">
    <source>
        <dbReference type="ARBA" id="ARBA00022857"/>
    </source>
</evidence>
<keyword evidence="3" id="KW-0820">tRNA-binding</keyword>
<organism evidence="16 17">
    <name type="scientific">Celeribacter indicus</name>
    <dbReference type="NCBI Taxonomy" id="1208324"/>
    <lineage>
        <taxon>Bacteria</taxon>
        <taxon>Pseudomonadati</taxon>
        <taxon>Pseudomonadota</taxon>
        <taxon>Alphaproteobacteria</taxon>
        <taxon>Rhodobacterales</taxon>
        <taxon>Roseobacteraceae</taxon>
        <taxon>Celeribacter</taxon>
    </lineage>
</organism>
<protein>
    <recommendedName>
        <fullName evidence="12">tRNA-dihydrouridine synthase</fullName>
        <ecNumber evidence="12">1.3.1.-</ecNumber>
    </recommendedName>
</protein>
<evidence type="ECO:0000256" key="1">
    <source>
        <dbReference type="ARBA" id="ARBA00001917"/>
    </source>
</evidence>
<evidence type="ECO:0000256" key="3">
    <source>
        <dbReference type="ARBA" id="ARBA00022555"/>
    </source>
</evidence>
<accession>A0A0B5DU20</accession>
<dbReference type="PANTHER" id="PTHR45846">
    <property type="entry name" value="TRNA-DIHYDROURIDINE(47) SYNTHASE [NAD(P)(+)]-LIKE"/>
    <property type="match status" value="1"/>
</dbReference>
<dbReference type="InterPro" id="IPR004652">
    <property type="entry name" value="DusB-like"/>
</dbReference>
<keyword evidence="4 12" id="KW-0285">Flavoprotein</keyword>
<dbReference type="PIRSF" id="PIRSF006621">
    <property type="entry name" value="Dus"/>
    <property type="match status" value="1"/>
</dbReference>
<dbReference type="Gene3D" id="3.20.20.70">
    <property type="entry name" value="Aldolase class I"/>
    <property type="match status" value="1"/>
</dbReference>
<dbReference type="InterPro" id="IPR035587">
    <property type="entry name" value="DUS-like_FMN-bd"/>
</dbReference>
<name>A0A0B5DU20_9RHOB</name>
<evidence type="ECO:0000256" key="11">
    <source>
        <dbReference type="ARBA" id="ARBA00048802"/>
    </source>
</evidence>
<keyword evidence="7" id="KW-0521">NADP</keyword>
<feature type="binding site" evidence="14">
    <location>
        <begin position="14"/>
        <end position="16"/>
    </location>
    <ligand>
        <name>FMN</name>
        <dbReference type="ChEBI" id="CHEBI:58210"/>
    </ligand>
</feature>
<gene>
    <name evidence="16" type="ORF">P73_2243</name>
</gene>
<evidence type="ECO:0000256" key="2">
    <source>
        <dbReference type="ARBA" id="ARBA00002790"/>
    </source>
</evidence>
<feature type="binding site" evidence="14">
    <location>
        <position position="167"/>
    </location>
    <ligand>
        <name>FMN</name>
        <dbReference type="ChEBI" id="CHEBI:58210"/>
    </ligand>
</feature>
<comment type="catalytic activity">
    <reaction evidence="10">
        <text>a 5,6-dihydrouridine in tRNA + NADP(+) = a uridine in tRNA + NADPH + H(+)</text>
        <dbReference type="Rhea" id="RHEA:23624"/>
        <dbReference type="Rhea" id="RHEA-COMP:13339"/>
        <dbReference type="Rhea" id="RHEA-COMP:13887"/>
        <dbReference type="ChEBI" id="CHEBI:15378"/>
        <dbReference type="ChEBI" id="CHEBI:57783"/>
        <dbReference type="ChEBI" id="CHEBI:58349"/>
        <dbReference type="ChEBI" id="CHEBI:65315"/>
        <dbReference type="ChEBI" id="CHEBI:74443"/>
    </reaction>
</comment>
<dbReference type="PANTHER" id="PTHR45846:SF1">
    <property type="entry name" value="TRNA-DIHYDROURIDINE(47) SYNTHASE [NAD(P)(+)]-LIKE"/>
    <property type="match status" value="1"/>
</dbReference>
<evidence type="ECO:0000256" key="12">
    <source>
        <dbReference type="PIRNR" id="PIRNR006621"/>
    </source>
</evidence>
<feature type="binding site" evidence="14">
    <location>
        <begin position="222"/>
        <end position="223"/>
    </location>
    <ligand>
        <name>FMN</name>
        <dbReference type="ChEBI" id="CHEBI:58210"/>
    </ligand>
</feature>
<keyword evidence="8" id="KW-0694">RNA-binding</keyword>
<comment type="cofactor">
    <cofactor evidence="1 12 14">
        <name>FMN</name>
        <dbReference type="ChEBI" id="CHEBI:58210"/>
    </cofactor>
</comment>
<keyword evidence="14" id="KW-0547">Nucleotide-binding</keyword>
<dbReference type="HOGENOM" id="CLU_013299_0_1_5"/>
<evidence type="ECO:0000256" key="5">
    <source>
        <dbReference type="ARBA" id="ARBA00022643"/>
    </source>
</evidence>
<evidence type="ECO:0000256" key="6">
    <source>
        <dbReference type="ARBA" id="ARBA00022694"/>
    </source>
</evidence>
<dbReference type="Proteomes" id="UP000031521">
    <property type="component" value="Chromosome"/>
</dbReference>
<dbReference type="SUPFAM" id="SSF51395">
    <property type="entry name" value="FMN-linked oxidoreductases"/>
    <property type="match status" value="1"/>
</dbReference>
<dbReference type="AlphaFoldDB" id="A0A0B5DU20"/>
<keyword evidence="6 12" id="KW-0819">tRNA processing</keyword>
<keyword evidence="9 12" id="KW-0560">Oxidoreductase</keyword>
<feature type="domain" description="DUS-like FMN-binding" evidence="15">
    <location>
        <begin position="12"/>
        <end position="297"/>
    </location>
</feature>
<dbReference type="Gene3D" id="1.10.1200.80">
    <property type="entry name" value="Putative flavin oxidoreducatase, domain 2"/>
    <property type="match status" value="1"/>
</dbReference>
<evidence type="ECO:0000256" key="10">
    <source>
        <dbReference type="ARBA" id="ARBA00048205"/>
    </source>
</evidence>